<dbReference type="Gene3D" id="1.10.533.10">
    <property type="entry name" value="Death Domain, Fas"/>
    <property type="match status" value="1"/>
</dbReference>
<protein>
    <submittedName>
        <fullName evidence="6">Serine/threonine-protein kinase pelle</fullName>
    </submittedName>
</protein>
<dbReference type="Gene3D" id="1.10.510.10">
    <property type="entry name" value="Transferase(Phosphotransferase) domain 1"/>
    <property type="match status" value="2"/>
</dbReference>
<keyword evidence="7" id="KW-1185">Reference proteome</keyword>
<evidence type="ECO:0000256" key="3">
    <source>
        <dbReference type="SAM" id="MobiDB-lite"/>
    </source>
</evidence>
<feature type="domain" description="Reverse transcriptase" evidence="5">
    <location>
        <begin position="1"/>
        <end position="163"/>
    </location>
</feature>
<keyword evidence="1" id="KW-0547">Nucleotide-binding</keyword>
<evidence type="ECO:0000259" key="5">
    <source>
        <dbReference type="PROSITE" id="PS50878"/>
    </source>
</evidence>
<dbReference type="InterPro" id="IPR043502">
    <property type="entry name" value="DNA/RNA_pol_sf"/>
</dbReference>
<evidence type="ECO:0000256" key="2">
    <source>
        <dbReference type="ARBA" id="ARBA00022840"/>
    </source>
</evidence>
<dbReference type="GO" id="GO:0004672">
    <property type="term" value="F:protein kinase activity"/>
    <property type="evidence" value="ECO:0007669"/>
    <property type="project" value="InterPro"/>
</dbReference>
<dbReference type="GO" id="GO:1902533">
    <property type="term" value="P:positive regulation of intracellular signal transduction"/>
    <property type="evidence" value="ECO:0007669"/>
    <property type="project" value="UniProtKB-ARBA"/>
</dbReference>
<keyword evidence="6" id="KW-0808">Transferase</keyword>
<feature type="region of interest" description="Disordered" evidence="3">
    <location>
        <begin position="849"/>
        <end position="875"/>
    </location>
</feature>
<dbReference type="PROSITE" id="PS50878">
    <property type="entry name" value="RT_POL"/>
    <property type="match status" value="1"/>
</dbReference>
<dbReference type="GO" id="GO:0005524">
    <property type="term" value="F:ATP binding"/>
    <property type="evidence" value="ECO:0007669"/>
    <property type="project" value="UniProtKB-KW"/>
</dbReference>
<dbReference type="GO" id="GO:0005886">
    <property type="term" value="C:plasma membrane"/>
    <property type="evidence" value="ECO:0007669"/>
    <property type="project" value="TreeGrafter"/>
</dbReference>
<feature type="region of interest" description="Disordered" evidence="3">
    <location>
        <begin position="338"/>
        <end position="398"/>
    </location>
</feature>
<dbReference type="InterPro" id="IPR000488">
    <property type="entry name" value="Death_dom"/>
</dbReference>
<reference evidence="6" key="1">
    <citation type="submission" date="2020-07" db="EMBL/GenBank/DDBJ databases">
        <title>The High-quality genome of the commercially important snow crab, Chionoecetes opilio.</title>
        <authorList>
            <person name="Jeong J.-H."/>
            <person name="Ryu S."/>
        </authorList>
    </citation>
    <scope>NUCLEOTIDE SEQUENCE</scope>
    <source>
        <strain evidence="6">MADBK_172401_WGS</strain>
        <tissue evidence="6">Digestive gland</tissue>
    </source>
</reference>
<feature type="region of interest" description="Disordered" evidence="3">
    <location>
        <begin position="534"/>
        <end position="557"/>
    </location>
</feature>
<feature type="compositionally biased region" description="Low complexity" evidence="3">
    <location>
        <begin position="338"/>
        <end position="379"/>
    </location>
</feature>
<dbReference type="OrthoDB" id="6381377at2759"/>
<name>A0A8J5CPV6_CHIOP</name>
<dbReference type="InterPro" id="IPR000719">
    <property type="entry name" value="Prot_kinase_dom"/>
</dbReference>
<dbReference type="PANTHER" id="PTHR27001">
    <property type="entry name" value="OS01G0253100 PROTEIN"/>
    <property type="match status" value="1"/>
</dbReference>
<proteinExistence type="predicted"/>
<dbReference type="InterPro" id="IPR000477">
    <property type="entry name" value="RT_dom"/>
</dbReference>
<dbReference type="SUPFAM" id="SSF56112">
    <property type="entry name" value="Protein kinase-like (PK-like)"/>
    <property type="match status" value="2"/>
</dbReference>
<dbReference type="InterPro" id="IPR037924">
    <property type="entry name" value="Pelle_death"/>
</dbReference>
<comment type="caution">
    <text evidence="6">The sequence shown here is derived from an EMBL/GenBank/DDBJ whole genome shotgun (WGS) entry which is preliminary data.</text>
</comment>
<dbReference type="GO" id="GO:0007165">
    <property type="term" value="P:signal transduction"/>
    <property type="evidence" value="ECO:0007669"/>
    <property type="project" value="InterPro"/>
</dbReference>
<feature type="domain" description="Protein kinase" evidence="4">
    <location>
        <begin position="694"/>
        <end position="1075"/>
    </location>
</feature>
<organism evidence="6 7">
    <name type="scientific">Chionoecetes opilio</name>
    <name type="common">Atlantic snow crab</name>
    <name type="synonym">Cancer opilio</name>
    <dbReference type="NCBI Taxonomy" id="41210"/>
    <lineage>
        <taxon>Eukaryota</taxon>
        <taxon>Metazoa</taxon>
        <taxon>Ecdysozoa</taxon>
        <taxon>Arthropoda</taxon>
        <taxon>Crustacea</taxon>
        <taxon>Multicrustacea</taxon>
        <taxon>Malacostraca</taxon>
        <taxon>Eumalacostraca</taxon>
        <taxon>Eucarida</taxon>
        <taxon>Decapoda</taxon>
        <taxon>Pleocyemata</taxon>
        <taxon>Brachyura</taxon>
        <taxon>Eubrachyura</taxon>
        <taxon>Majoidea</taxon>
        <taxon>Majidae</taxon>
        <taxon>Chionoecetes</taxon>
    </lineage>
</organism>
<evidence type="ECO:0000259" key="4">
    <source>
        <dbReference type="PROSITE" id="PS50011"/>
    </source>
</evidence>
<dbReference type="Gene3D" id="3.30.70.270">
    <property type="match status" value="1"/>
</dbReference>
<keyword evidence="2" id="KW-0067">ATP-binding</keyword>
<gene>
    <name evidence="6" type="primary">pll</name>
    <name evidence="6" type="ORF">GWK47_009034</name>
</gene>
<dbReference type="CDD" id="cd08307">
    <property type="entry name" value="Death_Pelle"/>
    <property type="match status" value="1"/>
</dbReference>
<dbReference type="Pfam" id="PF00078">
    <property type="entry name" value="RVT_1"/>
    <property type="match status" value="1"/>
</dbReference>
<feature type="compositionally biased region" description="Basic and acidic residues" evidence="3">
    <location>
        <begin position="604"/>
        <end position="626"/>
    </location>
</feature>
<feature type="compositionally biased region" description="Low complexity" evidence="3">
    <location>
        <begin position="627"/>
        <end position="658"/>
    </location>
</feature>
<dbReference type="SUPFAM" id="SSF56672">
    <property type="entry name" value="DNA/RNA polymerases"/>
    <property type="match status" value="1"/>
</dbReference>
<evidence type="ECO:0000313" key="7">
    <source>
        <dbReference type="Proteomes" id="UP000770661"/>
    </source>
</evidence>
<dbReference type="GO" id="GO:0071897">
    <property type="term" value="P:DNA biosynthetic process"/>
    <property type="evidence" value="ECO:0007669"/>
    <property type="project" value="UniProtKB-ARBA"/>
</dbReference>
<dbReference type="EMBL" id="JACEEZ010018642">
    <property type="protein sequence ID" value="KAG0716716.1"/>
    <property type="molecule type" value="Genomic_DNA"/>
</dbReference>
<dbReference type="GO" id="GO:0031349">
    <property type="term" value="P:positive regulation of defense response"/>
    <property type="evidence" value="ECO:0007669"/>
    <property type="project" value="UniProtKB-ARBA"/>
</dbReference>
<dbReference type="InterPro" id="IPR011029">
    <property type="entry name" value="DEATH-like_dom_sf"/>
</dbReference>
<dbReference type="Proteomes" id="UP000770661">
    <property type="component" value="Unassembled WGS sequence"/>
</dbReference>
<evidence type="ECO:0000256" key="1">
    <source>
        <dbReference type="ARBA" id="ARBA00022741"/>
    </source>
</evidence>
<keyword evidence="6" id="KW-0418">Kinase</keyword>
<dbReference type="Pfam" id="PF00069">
    <property type="entry name" value="Pkinase"/>
    <property type="match status" value="1"/>
</dbReference>
<accession>A0A8J5CPV6</accession>
<dbReference type="Pfam" id="PF07714">
    <property type="entry name" value="PK_Tyr_Ser-Thr"/>
    <property type="match status" value="1"/>
</dbReference>
<dbReference type="PANTHER" id="PTHR27001:SF939">
    <property type="entry name" value="INTERLEUKIN 1 RECEPTOR ASSOCIATED KINASE 1"/>
    <property type="match status" value="1"/>
</dbReference>
<dbReference type="PROSITE" id="PS50011">
    <property type="entry name" value="PROTEIN_KINASE_DOM"/>
    <property type="match status" value="1"/>
</dbReference>
<sequence>MLAAYVELKKAFDSVHRESLWDILRLRGIPARTIGLITGLYSGTESAVKCGAGVSGFFPVNTGVRQGCVLAPSLFNACMDWVLDKVVDQSDCGASVGNTKITDLVFADDAVIFAESLEVLVMALEALHEEAKPLKLEVSWLKTKVQVFGDLLDEAVHWCDTRTTSGHTDCRLAGSTHTHVVLILRLAWEGLRVGTLEAMSRAHDNSQEVKYVYDLPYTVRKHLCNILDANDGWEKLGGAYMGLKWFELQEFRRAEKSGESPTNRLLQAWGQQNHTVKELFFYLWKMEHFQAMRALQSCVPEKYHPLFKDAELSITDVFVEKIPVKGVVILEPEAAAAPTTGHPTMPPGHGAAATASTAPAPTRLPTPASQSAGQKSSSSLNQGTPGHVHSPPSHSMEGACALDSSHYYHNLQNRHEKPSNLNHCSSSKVPVSLLNPTHDMHITTTCAPTTHNPPVQKALSLTPAHIGAIPKKPVTNMPTAANSKKNLHHLPTAANPQNSLYRIPTAANPQNSLYRIPTAANPQKSLYRIPTAANPQKSLPRIPTAANPQKAPKPPSLLENDALERKIINNEGQGTLPEVSCEDNNREELKSKASQAPYDPDQDYLNKLEEKRAREAAREAQDRRASEGSTEASSASVAQAGGVPPASPSHHQPQQPSSRKSYSKQAHMCVRCREPVQQCACDSVQGAGGGHRPVEPTQPAGPRGFGAVYRGTWKNTEVAIKRIEPHGHAPLDNTRLHITQSLDELKLLQSYRHDNILQVYGYSTDHEVYPCLVYQFMPHGSLEDRLLCRRIEAFGESCSQRGPDVLGWRQRFRVALGTAGALQFLHTVKEKPLIHGDVKRQVNTLQEGTGEADDSVLPGGVDASHRQQGGQVTGGDVQGEELRAQHYTVGVEAWTLQQKVFNSLRNVPAPFRAVGVRGLTEAVQVNHDANILLDQNYEPKLGDFGLAREGKSRSTSLQVSRVHGTKPYLPVDYLRSKKLSVKVDTYSFGIVLFELSTGLRAYDDKRKEGQKFLWELVEEMELEALRDRKAGGTQEAEVFPFLLKLGKGPLRNFYLEGPMRGNVPEVNVPVPEDAV</sequence>
<dbReference type="Pfam" id="PF00531">
    <property type="entry name" value="Death"/>
    <property type="match status" value="1"/>
</dbReference>
<dbReference type="InterPro" id="IPR011009">
    <property type="entry name" value="Kinase-like_dom_sf"/>
</dbReference>
<dbReference type="InterPro" id="IPR001245">
    <property type="entry name" value="Ser-Thr/Tyr_kinase_cat_dom"/>
</dbReference>
<dbReference type="SUPFAM" id="SSF47986">
    <property type="entry name" value="DEATH domain"/>
    <property type="match status" value="1"/>
</dbReference>
<dbReference type="AlphaFoldDB" id="A0A8J5CPV6"/>
<evidence type="ECO:0000313" key="6">
    <source>
        <dbReference type="EMBL" id="KAG0716716.1"/>
    </source>
</evidence>
<feature type="region of interest" description="Disordered" evidence="3">
    <location>
        <begin position="569"/>
        <end position="662"/>
    </location>
</feature>
<dbReference type="InterPro" id="IPR043128">
    <property type="entry name" value="Rev_trsase/Diguanyl_cyclase"/>
</dbReference>